<proteinExistence type="predicted"/>
<dbReference type="Proteomes" id="UP000010471">
    <property type="component" value="Chromosome"/>
</dbReference>
<evidence type="ECO:0000313" key="1">
    <source>
        <dbReference type="EMBL" id="AFZ19418.1"/>
    </source>
</evidence>
<name>K9WGT7_9CYAN</name>
<dbReference type="EMBL" id="CP003630">
    <property type="protein sequence ID" value="AFZ19418.1"/>
    <property type="molecule type" value="Genomic_DNA"/>
</dbReference>
<organism evidence="1 2">
    <name type="scientific">Allocoleopsis franciscana PCC 7113</name>
    <dbReference type="NCBI Taxonomy" id="1173027"/>
    <lineage>
        <taxon>Bacteria</taxon>
        <taxon>Bacillati</taxon>
        <taxon>Cyanobacteriota</taxon>
        <taxon>Cyanophyceae</taxon>
        <taxon>Coleofasciculales</taxon>
        <taxon>Coleofasciculaceae</taxon>
        <taxon>Allocoleopsis</taxon>
        <taxon>Allocoleopsis franciscana</taxon>
    </lineage>
</organism>
<keyword evidence="2" id="KW-1185">Reference proteome</keyword>
<dbReference type="eggNOG" id="ENOG5033YR6">
    <property type="taxonomic scope" value="Bacteria"/>
</dbReference>
<dbReference type="KEGG" id="mic:Mic7113_3698"/>
<dbReference type="OrthoDB" id="9852100at2"/>
<evidence type="ECO:0000313" key="2">
    <source>
        <dbReference type="Proteomes" id="UP000010471"/>
    </source>
</evidence>
<accession>K9WGT7</accession>
<dbReference type="RefSeq" id="WP_015183559.1">
    <property type="nucleotide sequence ID" value="NC_019738.1"/>
</dbReference>
<dbReference type="HOGENOM" id="CLU_1370135_0_0_3"/>
<protein>
    <submittedName>
        <fullName evidence="1">Uncharacterized protein</fullName>
    </submittedName>
</protein>
<gene>
    <name evidence="1" type="ORF">Mic7113_3698</name>
</gene>
<dbReference type="AlphaFoldDB" id="K9WGT7"/>
<sequence>MSLQKLALPLTLSILCFGCQARSLGMRLSYGHSSLGQSEPIAAPVSVPILTTSLKAAIEEVRVMRIKIERDDGINPKEYKEDLIDLENIVDKVYGDPKTVASVKSVVDGHQLALKFMQCDRAGGYNEMLQCRDNVLKKLFVKYPEFAAAVQDAIEGEELSYISAGLDRDAVLQAIWLEIAKDTDNLLVAVNMEPTLAANPSQQ</sequence>
<reference evidence="1 2" key="1">
    <citation type="submission" date="2012-06" db="EMBL/GenBank/DDBJ databases">
        <title>Finished chromosome of genome of Microcoleus sp. PCC 7113.</title>
        <authorList>
            <consortium name="US DOE Joint Genome Institute"/>
            <person name="Gugger M."/>
            <person name="Coursin T."/>
            <person name="Rippka R."/>
            <person name="Tandeau De Marsac N."/>
            <person name="Huntemann M."/>
            <person name="Wei C.-L."/>
            <person name="Han J."/>
            <person name="Detter J.C."/>
            <person name="Han C."/>
            <person name="Tapia R."/>
            <person name="Chen A."/>
            <person name="Kyrpides N."/>
            <person name="Mavromatis K."/>
            <person name="Markowitz V."/>
            <person name="Szeto E."/>
            <person name="Ivanova N."/>
            <person name="Pagani I."/>
            <person name="Pati A."/>
            <person name="Goodwin L."/>
            <person name="Nordberg H.P."/>
            <person name="Cantor M.N."/>
            <person name="Hua S.X."/>
            <person name="Woyke T."/>
            <person name="Kerfeld C.A."/>
        </authorList>
    </citation>
    <scope>NUCLEOTIDE SEQUENCE [LARGE SCALE GENOMIC DNA]</scope>
    <source>
        <strain evidence="1 2">PCC 7113</strain>
    </source>
</reference>